<accession>A0AAD3XW96</accession>
<sequence length="156" mass="17330">MLGVALLLEDDAGNAETGAWWLAMLDSWPSGFCYSEDRGLHRPSTEMVLSRDVAGSKQPNTVSHCSKGGREEIGRARRHGPVIQPFHLHAKPNKDTPMLTKDMVPTSKVALTTSYVNNTPIQRLLHRDHPKPCIHENKGNPPNHTAMQKRQHGLNS</sequence>
<comment type="caution">
    <text evidence="2">The sequence shown here is derived from an EMBL/GenBank/DDBJ whole genome shotgun (WGS) entry which is preliminary data.</text>
</comment>
<reference evidence="2" key="1">
    <citation type="submission" date="2023-05" db="EMBL/GenBank/DDBJ databases">
        <title>Nepenthes gracilis genome sequencing.</title>
        <authorList>
            <person name="Fukushima K."/>
        </authorList>
    </citation>
    <scope>NUCLEOTIDE SEQUENCE</scope>
    <source>
        <strain evidence="2">SING2019-196</strain>
    </source>
</reference>
<evidence type="ECO:0000313" key="3">
    <source>
        <dbReference type="Proteomes" id="UP001279734"/>
    </source>
</evidence>
<feature type="compositionally biased region" description="Basic residues" evidence="1">
    <location>
        <begin position="147"/>
        <end position="156"/>
    </location>
</feature>
<dbReference type="EMBL" id="BSYO01000019">
    <property type="protein sequence ID" value="GMH18585.1"/>
    <property type="molecule type" value="Genomic_DNA"/>
</dbReference>
<evidence type="ECO:0000313" key="2">
    <source>
        <dbReference type="EMBL" id="GMH18585.1"/>
    </source>
</evidence>
<organism evidence="2 3">
    <name type="scientific">Nepenthes gracilis</name>
    <name type="common">Slender pitcher plant</name>
    <dbReference type="NCBI Taxonomy" id="150966"/>
    <lineage>
        <taxon>Eukaryota</taxon>
        <taxon>Viridiplantae</taxon>
        <taxon>Streptophyta</taxon>
        <taxon>Embryophyta</taxon>
        <taxon>Tracheophyta</taxon>
        <taxon>Spermatophyta</taxon>
        <taxon>Magnoliopsida</taxon>
        <taxon>eudicotyledons</taxon>
        <taxon>Gunneridae</taxon>
        <taxon>Pentapetalae</taxon>
        <taxon>Caryophyllales</taxon>
        <taxon>Nepenthaceae</taxon>
        <taxon>Nepenthes</taxon>
    </lineage>
</organism>
<proteinExistence type="predicted"/>
<gene>
    <name evidence="2" type="ORF">Nepgr_020426</name>
</gene>
<protein>
    <submittedName>
        <fullName evidence="2">Uncharacterized protein</fullName>
    </submittedName>
</protein>
<dbReference type="AlphaFoldDB" id="A0AAD3XW96"/>
<feature type="region of interest" description="Disordered" evidence="1">
    <location>
        <begin position="130"/>
        <end position="156"/>
    </location>
</feature>
<dbReference type="Proteomes" id="UP001279734">
    <property type="component" value="Unassembled WGS sequence"/>
</dbReference>
<evidence type="ECO:0000256" key="1">
    <source>
        <dbReference type="SAM" id="MobiDB-lite"/>
    </source>
</evidence>
<keyword evidence="3" id="KW-1185">Reference proteome</keyword>
<name>A0AAD3XW96_NEPGR</name>